<evidence type="ECO:0000256" key="3">
    <source>
        <dbReference type="SAM" id="MobiDB-lite"/>
    </source>
</evidence>
<reference evidence="4 5" key="1">
    <citation type="journal article" date="2015" name="Genome Announc.">
        <title>Expanding the biotechnology potential of lactobacilli through comparative genomics of 213 strains and associated genera.</title>
        <authorList>
            <person name="Sun Z."/>
            <person name="Harris H.M."/>
            <person name="McCann A."/>
            <person name="Guo C."/>
            <person name="Argimon S."/>
            <person name="Zhang W."/>
            <person name="Yang X."/>
            <person name="Jeffery I.B."/>
            <person name="Cooney J.C."/>
            <person name="Kagawa T.F."/>
            <person name="Liu W."/>
            <person name="Song Y."/>
            <person name="Salvetti E."/>
            <person name="Wrobel A."/>
            <person name="Rasinkangas P."/>
            <person name="Parkhill J."/>
            <person name="Rea M.C."/>
            <person name="O'Sullivan O."/>
            <person name="Ritari J."/>
            <person name="Douillard F.P."/>
            <person name="Paul Ross R."/>
            <person name="Yang R."/>
            <person name="Briner A.E."/>
            <person name="Felis G.E."/>
            <person name="de Vos W.M."/>
            <person name="Barrangou R."/>
            <person name="Klaenhammer T.R."/>
            <person name="Caufield P.W."/>
            <person name="Cui Y."/>
            <person name="Zhang H."/>
            <person name="O'Toole P.W."/>
        </authorList>
    </citation>
    <scope>NUCLEOTIDE SEQUENCE [LARGE SCALE GENOMIC DNA]</scope>
    <source>
        <strain evidence="4 5">DSM 20534</strain>
    </source>
</reference>
<name>A0A0R1H4D5_9LACO</name>
<evidence type="ECO:0000313" key="5">
    <source>
        <dbReference type="Proteomes" id="UP000050909"/>
    </source>
</evidence>
<dbReference type="AlphaFoldDB" id="A0A0R1H4D5"/>
<dbReference type="PATRIC" id="fig|1423722.3.peg.87"/>
<protein>
    <recommendedName>
        <fullName evidence="2">UPF0291 protein FC62_GL000085</fullName>
    </recommendedName>
</protein>
<dbReference type="HAMAP" id="MF_01103">
    <property type="entry name" value="UPF0291"/>
    <property type="match status" value="1"/>
</dbReference>
<evidence type="ECO:0000256" key="2">
    <source>
        <dbReference type="HAMAP-Rule" id="MF_01103"/>
    </source>
</evidence>
<dbReference type="PANTHER" id="PTHR37300">
    <property type="entry name" value="UPF0291 PROTEIN CBO2609/CLC_2481"/>
    <property type="match status" value="1"/>
</dbReference>
<evidence type="ECO:0000256" key="1">
    <source>
        <dbReference type="ARBA" id="ARBA00022490"/>
    </source>
</evidence>
<dbReference type="GO" id="GO:0005737">
    <property type="term" value="C:cytoplasm"/>
    <property type="evidence" value="ECO:0007669"/>
    <property type="project" value="UniProtKB-SubCell"/>
</dbReference>
<comment type="caution">
    <text evidence="4">The sequence shown here is derived from an EMBL/GenBank/DDBJ whole genome shotgun (WGS) entry which is preliminary data.</text>
</comment>
<feature type="region of interest" description="Disordered" evidence="3">
    <location>
        <begin position="61"/>
        <end position="82"/>
    </location>
</feature>
<keyword evidence="1 2" id="KW-0963">Cytoplasm</keyword>
<dbReference type="SUPFAM" id="SSF158221">
    <property type="entry name" value="YnzC-like"/>
    <property type="match status" value="1"/>
</dbReference>
<comment type="subcellular location">
    <subcellularLocation>
        <location evidence="2">Cytoplasm</location>
    </subcellularLocation>
</comment>
<dbReference type="RefSeq" id="WP_054744935.1">
    <property type="nucleotide sequence ID" value="NZ_AZCV01000001.1"/>
</dbReference>
<dbReference type="Gene3D" id="1.10.287.540">
    <property type="entry name" value="Helix hairpin bin"/>
    <property type="match status" value="1"/>
</dbReference>
<accession>A0A0R1H4D5</accession>
<sequence>MNKEEKAKLVQRINELAAKKKAGELTAAEVEERKELHQIFLKDFRAGFRQTVENIKLVDEHGNDVTSEKAKAAQREKGLRQD</sequence>
<dbReference type="EMBL" id="AZCV01000001">
    <property type="protein sequence ID" value="KRK38402.1"/>
    <property type="molecule type" value="Genomic_DNA"/>
</dbReference>
<dbReference type="InterPro" id="IPR009242">
    <property type="entry name" value="DUF896"/>
</dbReference>
<proteinExistence type="inferred from homology"/>
<comment type="similarity">
    <text evidence="2">Belongs to the UPF0291 family.</text>
</comment>
<evidence type="ECO:0000313" key="4">
    <source>
        <dbReference type="EMBL" id="KRK38402.1"/>
    </source>
</evidence>
<dbReference type="Pfam" id="PF05979">
    <property type="entry name" value="DUF896"/>
    <property type="match status" value="1"/>
</dbReference>
<keyword evidence="5" id="KW-1185">Reference proteome</keyword>
<gene>
    <name evidence="4" type="ORF">FC62_GL000085</name>
</gene>
<dbReference type="PANTHER" id="PTHR37300:SF1">
    <property type="entry name" value="UPF0291 PROTEIN YNZC"/>
    <property type="match status" value="1"/>
</dbReference>
<dbReference type="Proteomes" id="UP000050909">
    <property type="component" value="Unassembled WGS sequence"/>
</dbReference>
<organism evidence="4 5">
    <name type="scientific">Amylolactobacillus amylotrophicus DSM 20534</name>
    <dbReference type="NCBI Taxonomy" id="1423722"/>
    <lineage>
        <taxon>Bacteria</taxon>
        <taxon>Bacillati</taxon>
        <taxon>Bacillota</taxon>
        <taxon>Bacilli</taxon>
        <taxon>Lactobacillales</taxon>
        <taxon>Lactobacillaceae</taxon>
        <taxon>Amylolactobacillus</taxon>
    </lineage>
</organism>